<dbReference type="EMBL" id="JADINH010000078">
    <property type="protein sequence ID" value="MBO8415472.1"/>
    <property type="molecule type" value="Genomic_DNA"/>
</dbReference>
<keyword evidence="1" id="KW-0472">Membrane</keyword>
<reference evidence="2" key="2">
    <citation type="journal article" date="2021" name="PeerJ">
        <title>Extensive microbial diversity within the chicken gut microbiome revealed by metagenomics and culture.</title>
        <authorList>
            <person name="Gilroy R."/>
            <person name="Ravi A."/>
            <person name="Getino M."/>
            <person name="Pursley I."/>
            <person name="Horton D.L."/>
            <person name="Alikhan N.F."/>
            <person name="Baker D."/>
            <person name="Gharbi K."/>
            <person name="Hall N."/>
            <person name="Watson M."/>
            <person name="Adriaenssens E.M."/>
            <person name="Foster-Nyarko E."/>
            <person name="Jarju S."/>
            <person name="Secka A."/>
            <person name="Antonio M."/>
            <person name="Oren A."/>
            <person name="Chaudhuri R.R."/>
            <person name="La Ragione R."/>
            <person name="Hildebrand F."/>
            <person name="Pallen M.J."/>
        </authorList>
    </citation>
    <scope>NUCLEOTIDE SEQUENCE</scope>
    <source>
        <strain evidence="2">17213</strain>
    </source>
</reference>
<accession>A0A9D9DAS2</accession>
<evidence type="ECO:0000313" key="2">
    <source>
        <dbReference type="EMBL" id="MBO8415472.1"/>
    </source>
</evidence>
<proteinExistence type="predicted"/>
<keyword evidence="1" id="KW-1133">Transmembrane helix</keyword>
<reference evidence="2" key="1">
    <citation type="submission" date="2020-10" db="EMBL/GenBank/DDBJ databases">
        <authorList>
            <person name="Gilroy R."/>
        </authorList>
    </citation>
    <scope>NUCLEOTIDE SEQUENCE</scope>
    <source>
        <strain evidence="2">17213</strain>
    </source>
</reference>
<evidence type="ECO:0000313" key="3">
    <source>
        <dbReference type="Proteomes" id="UP000823631"/>
    </source>
</evidence>
<protein>
    <submittedName>
        <fullName evidence="2">Uncharacterized protein</fullName>
    </submittedName>
</protein>
<gene>
    <name evidence="2" type="ORF">IAB19_03710</name>
</gene>
<comment type="caution">
    <text evidence="2">The sequence shown here is derived from an EMBL/GenBank/DDBJ whole genome shotgun (WGS) entry which is preliminary data.</text>
</comment>
<dbReference type="Proteomes" id="UP000823631">
    <property type="component" value="Unassembled WGS sequence"/>
</dbReference>
<organism evidence="2 3">
    <name type="scientific">Candidatus Avisuccinivibrio stercorigallinarum</name>
    <dbReference type="NCBI Taxonomy" id="2840704"/>
    <lineage>
        <taxon>Bacteria</taxon>
        <taxon>Pseudomonadati</taxon>
        <taxon>Pseudomonadota</taxon>
        <taxon>Gammaproteobacteria</taxon>
        <taxon>Aeromonadales</taxon>
        <taxon>Succinivibrionaceae</taxon>
        <taxon>Succinivibrionaceae incertae sedis</taxon>
        <taxon>Candidatus Avisuccinivibrio</taxon>
    </lineage>
</organism>
<evidence type="ECO:0000256" key="1">
    <source>
        <dbReference type="SAM" id="Phobius"/>
    </source>
</evidence>
<name>A0A9D9DAS2_9GAMM</name>
<keyword evidence="1" id="KW-0812">Transmembrane</keyword>
<dbReference type="AlphaFoldDB" id="A0A9D9DAS2"/>
<sequence>MMQFDLLQLQDILALLFIGVLLGLPFWYFALRLLKALLSQLFFAWSVKRNFRRCGTLSVLAKKAELKHKEQSLPGKDYAALDELTALARESARAIKLKREDR</sequence>
<feature type="transmembrane region" description="Helical" evidence="1">
    <location>
        <begin position="12"/>
        <end position="31"/>
    </location>
</feature>